<sequence length="212" mass="23375">MIVDDHQVVRKGLVYFFKGEQSIHIAGEAADGREAVAMLENGLKPDVILLDLNMPGMNGTDVIRIVKKTKPYVNILVLTSFEDEDHVITAIRAGADGYCLKDTEPEDLLKAIQQVAGGSKNIDPKVAPHLFQHVHKDESEEVSALRSLTRRECEVLLEIAEGRTNTQIAGRLFVSEKTVKTHITNLFAKLPVEDRTQAALLALRNKSLLKGG</sequence>
<feature type="domain" description="HTH luxR-type" evidence="7">
    <location>
        <begin position="141"/>
        <end position="206"/>
    </location>
</feature>
<comment type="caution">
    <text evidence="9">The sequence shown here is derived from an EMBL/GenBank/DDBJ whole genome shotgun (WGS) entry which is preliminary data.</text>
</comment>
<dbReference type="SMART" id="SM00421">
    <property type="entry name" value="HTH_LUXR"/>
    <property type="match status" value="1"/>
</dbReference>
<dbReference type="PROSITE" id="PS50043">
    <property type="entry name" value="HTH_LUXR_2"/>
    <property type="match status" value="1"/>
</dbReference>
<dbReference type="AlphaFoldDB" id="A0A2W0HQT5"/>
<proteinExistence type="predicted"/>
<evidence type="ECO:0000313" key="10">
    <source>
        <dbReference type="Proteomes" id="UP000248066"/>
    </source>
</evidence>
<dbReference type="InterPro" id="IPR000792">
    <property type="entry name" value="Tscrpt_reg_LuxR_C"/>
</dbReference>
<dbReference type="PANTHER" id="PTHR43214:SF43">
    <property type="entry name" value="TWO-COMPONENT RESPONSE REGULATOR"/>
    <property type="match status" value="1"/>
</dbReference>
<dbReference type="InterPro" id="IPR039420">
    <property type="entry name" value="WalR-like"/>
</dbReference>
<keyword evidence="4 9" id="KW-0238">DNA-binding</keyword>
<dbReference type="SUPFAM" id="SSF46894">
    <property type="entry name" value="C-terminal effector domain of the bipartite response regulators"/>
    <property type="match status" value="1"/>
</dbReference>
<feature type="domain" description="Response regulatory" evidence="8">
    <location>
        <begin position="1"/>
        <end position="116"/>
    </location>
</feature>
<evidence type="ECO:0000256" key="6">
    <source>
        <dbReference type="PROSITE-ProRule" id="PRU00169"/>
    </source>
</evidence>
<dbReference type="PROSITE" id="PS50110">
    <property type="entry name" value="RESPONSE_REGULATORY"/>
    <property type="match status" value="1"/>
</dbReference>
<organism evidence="9 10">
    <name type="scientific">Alteribacter lacisalsi</name>
    <dbReference type="NCBI Taxonomy" id="2045244"/>
    <lineage>
        <taxon>Bacteria</taxon>
        <taxon>Bacillati</taxon>
        <taxon>Bacillota</taxon>
        <taxon>Bacilli</taxon>
        <taxon>Bacillales</taxon>
        <taxon>Bacillaceae</taxon>
        <taxon>Alteribacter</taxon>
    </lineage>
</organism>
<dbReference type="SUPFAM" id="SSF52172">
    <property type="entry name" value="CheY-like"/>
    <property type="match status" value="1"/>
</dbReference>
<gene>
    <name evidence="9" type="ORF">CR205_10225</name>
</gene>
<keyword evidence="3" id="KW-0805">Transcription regulation</keyword>
<keyword evidence="2 6" id="KW-0597">Phosphoprotein</keyword>
<dbReference type="GO" id="GO:0000160">
    <property type="term" value="P:phosphorelay signal transduction system"/>
    <property type="evidence" value="ECO:0007669"/>
    <property type="project" value="InterPro"/>
</dbReference>
<reference evidence="9 10" key="1">
    <citation type="submission" date="2017-10" db="EMBL/GenBank/DDBJ databases">
        <title>Bacillus sp. nov., a halophilic bacterium isolated from a Yangshapao Lake.</title>
        <authorList>
            <person name="Wang H."/>
        </authorList>
    </citation>
    <scope>NUCLEOTIDE SEQUENCE [LARGE SCALE GENOMIC DNA]</scope>
    <source>
        <strain evidence="9 10">YSP-3</strain>
    </source>
</reference>
<dbReference type="InterPro" id="IPR016032">
    <property type="entry name" value="Sig_transdc_resp-reg_C-effctor"/>
</dbReference>
<keyword evidence="5" id="KW-0804">Transcription</keyword>
<dbReference type="PROSITE" id="PS00622">
    <property type="entry name" value="HTH_LUXR_1"/>
    <property type="match status" value="1"/>
</dbReference>
<evidence type="ECO:0000256" key="2">
    <source>
        <dbReference type="ARBA" id="ARBA00022553"/>
    </source>
</evidence>
<dbReference type="Gene3D" id="3.40.50.2300">
    <property type="match status" value="1"/>
</dbReference>
<comment type="subcellular location">
    <subcellularLocation>
        <location evidence="1">Cytoplasm</location>
    </subcellularLocation>
</comment>
<dbReference type="Pfam" id="PF00196">
    <property type="entry name" value="GerE"/>
    <property type="match status" value="1"/>
</dbReference>
<evidence type="ECO:0000256" key="5">
    <source>
        <dbReference type="ARBA" id="ARBA00023163"/>
    </source>
</evidence>
<evidence type="ECO:0000256" key="3">
    <source>
        <dbReference type="ARBA" id="ARBA00023015"/>
    </source>
</evidence>
<dbReference type="CDD" id="cd17535">
    <property type="entry name" value="REC_NarL-like"/>
    <property type="match status" value="1"/>
</dbReference>
<evidence type="ECO:0000256" key="1">
    <source>
        <dbReference type="ARBA" id="ARBA00004496"/>
    </source>
</evidence>
<name>A0A2W0HQT5_9BACI</name>
<evidence type="ECO:0000256" key="4">
    <source>
        <dbReference type="ARBA" id="ARBA00023125"/>
    </source>
</evidence>
<dbReference type="GO" id="GO:0003677">
    <property type="term" value="F:DNA binding"/>
    <property type="evidence" value="ECO:0007669"/>
    <property type="project" value="UniProtKB-KW"/>
</dbReference>
<dbReference type="InterPro" id="IPR011006">
    <property type="entry name" value="CheY-like_superfamily"/>
</dbReference>
<evidence type="ECO:0000259" key="7">
    <source>
        <dbReference type="PROSITE" id="PS50043"/>
    </source>
</evidence>
<feature type="modified residue" description="4-aspartylphosphate" evidence="6">
    <location>
        <position position="51"/>
    </location>
</feature>
<dbReference type="SMART" id="SM00448">
    <property type="entry name" value="REC"/>
    <property type="match status" value="1"/>
</dbReference>
<dbReference type="Proteomes" id="UP000248066">
    <property type="component" value="Unassembled WGS sequence"/>
</dbReference>
<keyword evidence="10" id="KW-1185">Reference proteome</keyword>
<evidence type="ECO:0000259" key="8">
    <source>
        <dbReference type="PROSITE" id="PS50110"/>
    </source>
</evidence>
<protein>
    <submittedName>
        <fullName evidence="9">DNA-binding response regulator</fullName>
    </submittedName>
</protein>
<dbReference type="InterPro" id="IPR001789">
    <property type="entry name" value="Sig_transdc_resp-reg_receiver"/>
</dbReference>
<dbReference type="PRINTS" id="PR00038">
    <property type="entry name" value="HTHLUXR"/>
</dbReference>
<evidence type="ECO:0000313" key="9">
    <source>
        <dbReference type="EMBL" id="PYZ99229.1"/>
    </source>
</evidence>
<accession>A0A2W0HQT5</accession>
<dbReference type="Pfam" id="PF00072">
    <property type="entry name" value="Response_reg"/>
    <property type="match status" value="1"/>
</dbReference>
<dbReference type="PANTHER" id="PTHR43214">
    <property type="entry name" value="TWO-COMPONENT RESPONSE REGULATOR"/>
    <property type="match status" value="1"/>
</dbReference>
<dbReference type="GO" id="GO:0005737">
    <property type="term" value="C:cytoplasm"/>
    <property type="evidence" value="ECO:0007669"/>
    <property type="project" value="UniProtKB-SubCell"/>
</dbReference>
<dbReference type="GO" id="GO:0006355">
    <property type="term" value="P:regulation of DNA-templated transcription"/>
    <property type="evidence" value="ECO:0007669"/>
    <property type="project" value="InterPro"/>
</dbReference>
<dbReference type="EMBL" id="PDOF01000001">
    <property type="protein sequence ID" value="PYZ99229.1"/>
    <property type="molecule type" value="Genomic_DNA"/>
</dbReference>
<dbReference type="InterPro" id="IPR058245">
    <property type="entry name" value="NreC/VraR/RcsB-like_REC"/>
</dbReference>
<dbReference type="CDD" id="cd06170">
    <property type="entry name" value="LuxR_C_like"/>
    <property type="match status" value="1"/>
</dbReference>